<evidence type="ECO:0000313" key="3">
    <source>
        <dbReference type="EMBL" id="TGK86645.1"/>
    </source>
</evidence>
<dbReference type="PANTHER" id="PTHR43377:SF1">
    <property type="entry name" value="BILIVERDIN REDUCTASE A"/>
    <property type="match status" value="1"/>
</dbReference>
<dbReference type="InterPro" id="IPR036291">
    <property type="entry name" value="NAD(P)-bd_dom_sf"/>
</dbReference>
<gene>
    <name evidence="3" type="ORF">EHQ24_03280</name>
</gene>
<reference evidence="3" key="1">
    <citation type="journal article" date="2019" name="PLoS Negl. Trop. Dis.">
        <title>Revisiting the worldwide diversity of Leptospira species in the environment.</title>
        <authorList>
            <person name="Vincent A.T."/>
            <person name="Schiettekatte O."/>
            <person name="Bourhy P."/>
            <person name="Veyrier F.J."/>
            <person name="Picardeau M."/>
        </authorList>
    </citation>
    <scope>NUCLEOTIDE SEQUENCE [LARGE SCALE GENOMIC DNA]</scope>
    <source>
        <strain evidence="3">201800287</strain>
    </source>
</reference>
<dbReference type="Proteomes" id="UP000298009">
    <property type="component" value="Unassembled WGS sequence"/>
</dbReference>
<dbReference type="PANTHER" id="PTHR43377">
    <property type="entry name" value="BILIVERDIN REDUCTASE A"/>
    <property type="match status" value="1"/>
</dbReference>
<dbReference type="OrthoDB" id="9815825at2"/>
<sequence>MKRSKIKTILIGLGRICSGLEADPFRKKPCTHMGVLQSEWGRMRFEFVLGLDSKENQSDRFHSLWNAKTETIPSVPKNTKLPDGIELAVISTPSVYHEDWALHCIHSGIPNLLIEKPVALSESGAKRIQTAAKKHKTKIWINHERRYHPSYRFVKDHLTKGTFGNLKSIRASVFTSAKNPGLAFSQLGGGPLLHDGTHAVDLIHWILGKPKLVDAKLEIPKKGSIESRAVAWFETKTGVEVFLDVSGERDYFQFELDLHTDTHRIICSNDGFEFYKSEPSKLYKGFRSLVPYAPKQFPNPETSNAFIGIYDEIFQVIRGKKQTMEGTISDNVEILNLIESIYRRKR</sequence>
<dbReference type="GO" id="GO:0000166">
    <property type="term" value="F:nucleotide binding"/>
    <property type="evidence" value="ECO:0007669"/>
    <property type="project" value="InterPro"/>
</dbReference>
<comment type="caution">
    <text evidence="3">The sequence shown here is derived from an EMBL/GenBank/DDBJ whole genome shotgun (WGS) entry which is preliminary data.</text>
</comment>
<dbReference type="SUPFAM" id="SSF51735">
    <property type="entry name" value="NAD(P)-binding Rossmann-fold domains"/>
    <property type="match status" value="1"/>
</dbReference>
<feature type="domain" description="Gfo/Idh/MocA-like oxidoreductase N-terminal" evidence="1">
    <location>
        <begin position="7"/>
        <end position="143"/>
    </location>
</feature>
<dbReference type="AlphaFoldDB" id="A0A4R9IFD1"/>
<proteinExistence type="predicted"/>
<feature type="domain" description="GFO/IDH/MocA-like oxidoreductase" evidence="2">
    <location>
        <begin position="151"/>
        <end position="252"/>
    </location>
</feature>
<dbReference type="EMBL" id="RQFK01000011">
    <property type="protein sequence ID" value="TGK86645.1"/>
    <property type="molecule type" value="Genomic_DNA"/>
</dbReference>
<dbReference type="SUPFAM" id="SSF55347">
    <property type="entry name" value="Glyceraldehyde-3-phosphate dehydrogenase-like, C-terminal domain"/>
    <property type="match status" value="1"/>
</dbReference>
<name>A0A4R9IFD1_9LEPT</name>
<evidence type="ECO:0000313" key="4">
    <source>
        <dbReference type="Proteomes" id="UP000298009"/>
    </source>
</evidence>
<accession>A0A4R9IFD1</accession>
<dbReference type="InterPro" id="IPR000683">
    <property type="entry name" value="Gfo/Idh/MocA-like_OxRdtase_N"/>
</dbReference>
<dbReference type="InterPro" id="IPR055170">
    <property type="entry name" value="GFO_IDH_MocA-like_dom"/>
</dbReference>
<dbReference type="Gene3D" id="3.40.50.720">
    <property type="entry name" value="NAD(P)-binding Rossmann-like Domain"/>
    <property type="match status" value="1"/>
</dbReference>
<evidence type="ECO:0000259" key="1">
    <source>
        <dbReference type="Pfam" id="PF01408"/>
    </source>
</evidence>
<dbReference type="Pfam" id="PF22725">
    <property type="entry name" value="GFO_IDH_MocA_C3"/>
    <property type="match status" value="1"/>
</dbReference>
<dbReference type="RefSeq" id="WP_135600278.1">
    <property type="nucleotide sequence ID" value="NZ_RQFK01000011.1"/>
</dbReference>
<keyword evidence="4" id="KW-1185">Reference proteome</keyword>
<evidence type="ECO:0000259" key="2">
    <source>
        <dbReference type="Pfam" id="PF22725"/>
    </source>
</evidence>
<dbReference type="InterPro" id="IPR051450">
    <property type="entry name" value="Gfo/Idh/MocA_Oxidoreductases"/>
</dbReference>
<organism evidence="3 4">
    <name type="scientific">Leptospira noumeaensis</name>
    <dbReference type="NCBI Taxonomy" id="2484964"/>
    <lineage>
        <taxon>Bacteria</taxon>
        <taxon>Pseudomonadati</taxon>
        <taxon>Spirochaetota</taxon>
        <taxon>Spirochaetia</taxon>
        <taxon>Leptospirales</taxon>
        <taxon>Leptospiraceae</taxon>
        <taxon>Leptospira</taxon>
    </lineage>
</organism>
<dbReference type="Pfam" id="PF01408">
    <property type="entry name" value="GFO_IDH_MocA"/>
    <property type="match status" value="1"/>
</dbReference>
<protein>
    <submittedName>
        <fullName evidence="3">Gfo/Idh/MocA family oxidoreductase</fullName>
    </submittedName>
</protein>
<dbReference type="Gene3D" id="3.30.360.10">
    <property type="entry name" value="Dihydrodipicolinate Reductase, domain 2"/>
    <property type="match status" value="1"/>
</dbReference>